<keyword evidence="2" id="KW-1185">Reference proteome</keyword>
<accession>A0AAV2E0I2</accession>
<dbReference type="AlphaFoldDB" id="A0AAV2E0I2"/>
<dbReference type="Proteomes" id="UP001497516">
    <property type="component" value="Chromosome 3"/>
</dbReference>
<sequence>MTKRASYPALLVSGKQVEKDEEVPTPKSQPMVKAHVPQLPVPTRIHEYKLETEFSKFMVMLKQVQINLPFVEALSKMPKYAKFIKDLLTKGEILTVILNEVCSVILQNKLLDKRIDP</sequence>
<protein>
    <recommendedName>
        <fullName evidence="3">Reverse transcriptase domain-containing protein</fullName>
    </recommendedName>
</protein>
<dbReference type="EMBL" id="OZ034816">
    <property type="protein sequence ID" value="CAL1379335.1"/>
    <property type="molecule type" value="Genomic_DNA"/>
</dbReference>
<evidence type="ECO:0000313" key="1">
    <source>
        <dbReference type="EMBL" id="CAL1379335.1"/>
    </source>
</evidence>
<evidence type="ECO:0008006" key="3">
    <source>
        <dbReference type="Google" id="ProtNLM"/>
    </source>
</evidence>
<organism evidence="1 2">
    <name type="scientific">Linum trigynum</name>
    <dbReference type="NCBI Taxonomy" id="586398"/>
    <lineage>
        <taxon>Eukaryota</taxon>
        <taxon>Viridiplantae</taxon>
        <taxon>Streptophyta</taxon>
        <taxon>Embryophyta</taxon>
        <taxon>Tracheophyta</taxon>
        <taxon>Spermatophyta</taxon>
        <taxon>Magnoliopsida</taxon>
        <taxon>eudicotyledons</taxon>
        <taxon>Gunneridae</taxon>
        <taxon>Pentapetalae</taxon>
        <taxon>rosids</taxon>
        <taxon>fabids</taxon>
        <taxon>Malpighiales</taxon>
        <taxon>Linaceae</taxon>
        <taxon>Linum</taxon>
    </lineage>
</organism>
<evidence type="ECO:0000313" key="2">
    <source>
        <dbReference type="Proteomes" id="UP001497516"/>
    </source>
</evidence>
<proteinExistence type="predicted"/>
<reference evidence="1 2" key="1">
    <citation type="submission" date="2024-04" db="EMBL/GenBank/DDBJ databases">
        <authorList>
            <person name="Fracassetti M."/>
        </authorList>
    </citation>
    <scope>NUCLEOTIDE SEQUENCE [LARGE SCALE GENOMIC DNA]</scope>
</reference>
<gene>
    <name evidence="1" type="ORF">LTRI10_LOCUS20861</name>
</gene>
<name>A0AAV2E0I2_9ROSI</name>